<dbReference type="GO" id="GO:0016874">
    <property type="term" value="F:ligase activity"/>
    <property type="evidence" value="ECO:0007669"/>
    <property type="project" value="UniProtKB-KW"/>
</dbReference>
<dbReference type="InterPro" id="IPR007016">
    <property type="entry name" value="O-antigen_ligase-rel_domated"/>
</dbReference>
<accession>A0A2Z6FYN7</accession>
<dbReference type="AlphaFoldDB" id="A0A2Z6FYN7"/>
<keyword evidence="7" id="KW-0436">Ligase</keyword>
<reference evidence="7" key="1">
    <citation type="journal article" date="2018" name="Infect. Immun.">
        <title>Identification of the Chromosomal Region Essential for Serovar-Specific Antigen and Virulence of Serovar 1 and 2 Strains of Erysipelothrix rhusiopathiae.</title>
        <authorList>
            <person name="Ogawa Y."/>
            <person name="Shiraiwa K."/>
            <person name="Nishikawa S."/>
            <person name="Eguchi M."/>
            <person name="Shimoji Y."/>
        </authorList>
    </citation>
    <scope>NUCLEOTIDE SEQUENCE</scope>
    <source>
        <strain evidence="7">422/1E</strain>
        <strain evidence="8">Yamanashi 04-44</strain>
    </source>
</reference>
<feature type="transmembrane region" description="Helical" evidence="5">
    <location>
        <begin position="408"/>
        <end position="435"/>
    </location>
</feature>
<feature type="transmembrane region" description="Helical" evidence="5">
    <location>
        <begin position="60"/>
        <end position="78"/>
    </location>
</feature>
<dbReference type="GO" id="GO:0016020">
    <property type="term" value="C:membrane"/>
    <property type="evidence" value="ECO:0007669"/>
    <property type="project" value="UniProtKB-SubCell"/>
</dbReference>
<feature type="transmembrane region" description="Helical" evidence="5">
    <location>
        <begin position="151"/>
        <end position="172"/>
    </location>
</feature>
<evidence type="ECO:0000256" key="2">
    <source>
        <dbReference type="ARBA" id="ARBA00022692"/>
    </source>
</evidence>
<comment type="subcellular location">
    <subcellularLocation>
        <location evidence="1">Membrane</location>
        <topology evidence="1">Multi-pass membrane protein</topology>
    </subcellularLocation>
</comment>
<name>A0A2Z6FYN7_ERYRH</name>
<keyword evidence="4 5" id="KW-0472">Membrane</keyword>
<feature type="transmembrane region" description="Helical" evidence="5">
    <location>
        <begin position="336"/>
        <end position="356"/>
    </location>
</feature>
<feature type="transmembrane region" description="Helical" evidence="5">
    <location>
        <begin position="84"/>
        <end position="102"/>
    </location>
</feature>
<feature type="transmembrane region" description="Helical" evidence="5">
    <location>
        <begin position="12"/>
        <end position="28"/>
    </location>
</feature>
<dbReference type="EMBL" id="LC380402">
    <property type="protein sequence ID" value="BBE36332.1"/>
    <property type="molecule type" value="Genomic_DNA"/>
</dbReference>
<evidence type="ECO:0000313" key="7">
    <source>
        <dbReference type="EMBL" id="BBE36250.1"/>
    </source>
</evidence>
<dbReference type="RefSeq" id="WP_238000438.1">
    <property type="nucleotide sequence ID" value="NZ_CP180318.1"/>
</dbReference>
<feature type="transmembrane region" description="Helical" evidence="5">
    <location>
        <begin position="184"/>
        <end position="203"/>
    </location>
</feature>
<feature type="transmembrane region" description="Helical" evidence="5">
    <location>
        <begin position="368"/>
        <end position="388"/>
    </location>
</feature>
<organism evidence="7">
    <name type="scientific">Erysipelothrix rhusiopathiae</name>
    <dbReference type="NCBI Taxonomy" id="1648"/>
    <lineage>
        <taxon>Bacteria</taxon>
        <taxon>Bacillati</taxon>
        <taxon>Bacillota</taxon>
        <taxon>Erysipelotrichia</taxon>
        <taxon>Erysipelotrichales</taxon>
        <taxon>Erysipelotrichaceae</taxon>
        <taxon>Erysipelothrix</taxon>
    </lineage>
</organism>
<evidence type="ECO:0000256" key="3">
    <source>
        <dbReference type="ARBA" id="ARBA00022989"/>
    </source>
</evidence>
<feature type="domain" description="O-antigen ligase-related" evidence="6">
    <location>
        <begin position="259"/>
        <end position="381"/>
    </location>
</feature>
<proteinExistence type="predicted"/>
<evidence type="ECO:0000313" key="8">
    <source>
        <dbReference type="EMBL" id="BBE36332.1"/>
    </source>
</evidence>
<keyword evidence="2 5" id="KW-0812">Transmembrane</keyword>
<evidence type="ECO:0000259" key="6">
    <source>
        <dbReference type="Pfam" id="PF04932"/>
    </source>
</evidence>
<feature type="transmembrane region" description="Helical" evidence="5">
    <location>
        <begin position="223"/>
        <end position="245"/>
    </location>
</feature>
<evidence type="ECO:0000256" key="5">
    <source>
        <dbReference type="SAM" id="Phobius"/>
    </source>
</evidence>
<sequence>MLEKLLSSKESKIALIYSVTYFFTILGFNQNYSYLVFLLGIAFFSYATFSYKQEGGVENIIFHLLIYSVPLSFVNVMGMRSKPLFLTWFNILLLVLILYLFVSFALKINSIDFKKYPKNQKGFLISSIIFLIGISCVILSSPNFISAASQAYYLVLFVVLLTLLVLNTPFLSFKIDSLKKSYRITALSTACFLVMQVFLFYVFNTEVGFHLRFIRSATDYRDAFAVVFADFSFLSLFLSSAIPLVWKHNKSITYRISSAVILLIASFLTSARTGLFCFVVVLAVIFYVEILKGNKISRKQKIRFSLILVAVGITLVGLLTLWRGNKLFDDSGRFNLMYKAVTLFKSNVLLGIGFGMKQYPGVIPHNIFFQYLAQGGLFLILPLLYYIYQSYFVLFGQRSNIDLKYALMIILVGSQLIGNIVDSRFLLVIIMLIMVGNENKWEIKKDE</sequence>
<feature type="transmembrane region" description="Helical" evidence="5">
    <location>
        <begin position="123"/>
        <end position="145"/>
    </location>
</feature>
<dbReference type="Pfam" id="PF04932">
    <property type="entry name" value="Wzy_C"/>
    <property type="match status" value="1"/>
</dbReference>
<keyword evidence="3 5" id="KW-1133">Transmembrane helix</keyword>
<protein>
    <submittedName>
        <fullName evidence="7">O-antigen ligase domain-containing protein</fullName>
    </submittedName>
</protein>
<dbReference type="EMBL" id="LC380396">
    <property type="protein sequence ID" value="BBE36250.1"/>
    <property type="molecule type" value="Genomic_DNA"/>
</dbReference>
<evidence type="ECO:0000256" key="1">
    <source>
        <dbReference type="ARBA" id="ARBA00004141"/>
    </source>
</evidence>
<feature type="transmembrane region" description="Helical" evidence="5">
    <location>
        <begin position="304"/>
        <end position="324"/>
    </location>
</feature>
<evidence type="ECO:0000256" key="4">
    <source>
        <dbReference type="ARBA" id="ARBA00023136"/>
    </source>
</evidence>